<comment type="caution">
    <text evidence="2">The sequence shown here is derived from an EMBL/GenBank/DDBJ whole genome shotgun (WGS) entry which is preliminary data.</text>
</comment>
<evidence type="ECO:0000256" key="1">
    <source>
        <dbReference type="SAM" id="MobiDB-lite"/>
    </source>
</evidence>
<evidence type="ECO:0000313" key="3">
    <source>
        <dbReference type="Proteomes" id="UP000441754"/>
    </source>
</evidence>
<dbReference type="Proteomes" id="UP000441754">
    <property type="component" value="Unassembled WGS sequence"/>
</dbReference>
<accession>A0A7K0EEQ2</accession>
<proteinExistence type="predicted"/>
<sequence length="442" mass="49607">MSDERFDKLLKKNLESVRTTYQSSAWNRFRKRLPVTGFWPWMLQHGGWVLSALMLTGWMTTLYSLHENQQVIRQFTEKMDLATRPAPAPVVAQTAKRMDTVYVVKRTVVDHRHYYQTEQGQWTTSPTKSPAETSRFSLNNNSRSLRNRVDNRGLIASSKVRNHAGRSLKNKSANRPPDAPNQTAGREVVAPDSAAASTPISLPEKTGSVADSAAAESVSPVVGIKAPQAPVTAAVAPKIRHPFRLSSLHPRVGVESMATLNSIGLGPAVEVFPDANLGISIGLQASQSSTENLQALRDFNEATGQEFIEVYRPYLPAQFNRITNISIQTSVISLPISLKYYVPLRRAWSLFIQTGTSFDLSAYQQVDFDSYLYRQPRRHTFETDTESRFFHNFMLGAGIQYRRPRISAQLSPYYLYDFRSTLNTAKGSNLGARASVWIDLFK</sequence>
<dbReference type="EMBL" id="WJXZ01000001">
    <property type="protein sequence ID" value="MRS60061.1"/>
    <property type="molecule type" value="Genomic_DNA"/>
</dbReference>
<feature type="compositionally biased region" description="Basic residues" evidence="1">
    <location>
        <begin position="160"/>
        <end position="169"/>
    </location>
</feature>
<feature type="compositionally biased region" description="Polar residues" evidence="1">
    <location>
        <begin position="118"/>
        <end position="132"/>
    </location>
</feature>
<evidence type="ECO:0000313" key="2">
    <source>
        <dbReference type="EMBL" id="MRS60061.1"/>
    </source>
</evidence>
<name>A0A7K0EEQ2_9BACT</name>
<keyword evidence="3" id="KW-1185">Reference proteome</keyword>
<dbReference type="OrthoDB" id="921184at2"/>
<reference evidence="2 3" key="1">
    <citation type="journal article" date="2018" name="Antonie Van Leeuwenhoek">
        <title>Larkinella terrae sp. nov., isolated from soil on Jeju Island, South Korea.</title>
        <authorList>
            <person name="Ten L.N."/>
            <person name="Jeon J."/>
            <person name="Park S.J."/>
            <person name="Park S."/>
            <person name="Lee S.Y."/>
            <person name="Kim M.K."/>
            <person name="Jung H.Y."/>
        </authorList>
    </citation>
    <scope>NUCLEOTIDE SEQUENCE [LARGE SCALE GENOMIC DNA]</scope>
    <source>
        <strain evidence="2 3">KCTC 52001</strain>
    </source>
</reference>
<organism evidence="2 3">
    <name type="scientific">Larkinella terrae</name>
    <dbReference type="NCBI Taxonomy" id="2025311"/>
    <lineage>
        <taxon>Bacteria</taxon>
        <taxon>Pseudomonadati</taxon>
        <taxon>Bacteroidota</taxon>
        <taxon>Cytophagia</taxon>
        <taxon>Cytophagales</taxon>
        <taxon>Spirosomataceae</taxon>
        <taxon>Larkinella</taxon>
    </lineage>
</organism>
<dbReference type="RefSeq" id="WP_154172635.1">
    <property type="nucleotide sequence ID" value="NZ_WJXZ01000001.1"/>
</dbReference>
<feature type="region of interest" description="Disordered" evidence="1">
    <location>
        <begin position="118"/>
        <end position="208"/>
    </location>
</feature>
<dbReference type="AlphaFoldDB" id="A0A7K0EEQ2"/>
<feature type="compositionally biased region" description="Low complexity" evidence="1">
    <location>
        <begin position="134"/>
        <end position="144"/>
    </location>
</feature>
<protein>
    <submittedName>
        <fullName evidence="2">Uncharacterized protein</fullName>
    </submittedName>
</protein>
<gene>
    <name evidence="2" type="ORF">GJJ30_02060</name>
</gene>